<gene>
    <name evidence="2" type="ORF">BDA96_10G253600</name>
</gene>
<reference evidence="2" key="1">
    <citation type="journal article" date="2019" name="BMC Genomics">
        <title>A new reference genome for Sorghum bicolor reveals high levels of sequence similarity between sweet and grain genotypes: implications for the genetics of sugar metabolism.</title>
        <authorList>
            <person name="Cooper E.A."/>
            <person name="Brenton Z.W."/>
            <person name="Flinn B.S."/>
            <person name="Jenkins J."/>
            <person name="Shu S."/>
            <person name="Flowers D."/>
            <person name="Luo F."/>
            <person name="Wang Y."/>
            <person name="Xia P."/>
            <person name="Barry K."/>
            <person name="Daum C."/>
            <person name="Lipzen A."/>
            <person name="Yoshinaga Y."/>
            <person name="Schmutz J."/>
            <person name="Saski C."/>
            <person name="Vermerris W."/>
            <person name="Kresovich S."/>
        </authorList>
    </citation>
    <scope>NUCLEOTIDE SEQUENCE</scope>
</reference>
<protein>
    <submittedName>
        <fullName evidence="2">Uncharacterized protein</fullName>
    </submittedName>
</protein>
<comment type="caution">
    <text evidence="2">The sequence shown here is derived from an EMBL/GenBank/DDBJ whole genome shotgun (WGS) entry which is preliminary data.</text>
</comment>
<evidence type="ECO:0000256" key="1">
    <source>
        <dbReference type="SAM" id="MobiDB-lite"/>
    </source>
</evidence>
<reference evidence="2" key="2">
    <citation type="submission" date="2020-10" db="EMBL/GenBank/DDBJ databases">
        <authorList>
            <person name="Cooper E.A."/>
            <person name="Brenton Z.W."/>
            <person name="Flinn B.S."/>
            <person name="Jenkins J."/>
            <person name="Shu S."/>
            <person name="Flowers D."/>
            <person name="Luo F."/>
            <person name="Wang Y."/>
            <person name="Xia P."/>
            <person name="Barry K."/>
            <person name="Daum C."/>
            <person name="Lipzen A."/>
            <person name="Yoshinaga Y."/>
            <person name="Schmutz J."/>
            <person name="Saski C."/>
            <person name="Vermerris W."/>
            <person name="Kresovich S."/>
        </authorList>
    </citation>
    <scope>NUCLEOTIDE SEQUENCE</scope>
</reference>
<dbReference type="Proteomes" id="UP000807115">
    <property type="component" value="Chromosome 10"/>
</dbReference>
<dbReference type="EMBL" id="CM027689">
    <property type="protein sequence ID" value="KAG0515141.1"/>
    <property type="molecule type" value="Genomic_DNA"/>
</dbReference>
<feature type="compositionally biased region" description="Low complexity" evidence="1">
    <location>
        <begin position="134"/>
        <end position="148"/>
    </location>
</feature>
<feature type="compositionally biased region" description="Polar residues" evidence="1">
    <location>
        <begin position="153"/>
        <end position="162"/>
    </location>
</feature>
<evidence type="ECO:0000313" key="2">
    <source>
        <dbReference type="EMBL" id="KAG0515141.1"/>
    </source>
</evidence>
<accession>A0A921U227</accession>
<proteinExistence type="predicted"/>
<organism evidence="2 3">
    <name type="scientific">Sorghum bicolor</name>
    <name type="common">Sorghum</name>
    <name type="synonym">Sorghum vulgare</name>
    <dbReference type="NCBI Taxonomy" id="4558"/>
    <lineage>
        <taxon>Eukaryota</taxon>
        <taxon>Viridiplantae</taxon>
        <taxon>Streptophyta</taxon>
        <taxon>Embryophyta</taxon>
        <taxon>Tracheophyta</taxon>
        <taxon>Spermatophyta</taxon>
        <taxon>Magnoliopsida</taxon>
        <taxon>Liliopsida</taxon>
        <taxon>Poales</taxon>
        <taxon>Poaceae</taxon>
        <taxon>PACMAD clade</taxon>
        <taxon>Panicoideae</taxon>
        <taxon>Andropogonodae</taxon>
        <taxon>Andropogoneae</taxon>
        <taxon>Sorghinae</taxon>
        <taxon>Sorghum</taxon>
    </lineage>
</organism>
<sequence>MPGLQIDLNDVPYEPGDWYPVDWDDIVEYVGPANQLDYDMVWDDGSQGMQGDGVGGLQGDGQQEDVVVAATDGLQGDVQDDVVAGVQGEASSIRASTTSGTSEASSIRAATASASSPSAMVDIELESGLDTSTSGTSVLPGSQSSSSSKESDAQFTPRTNVS</sequence>
<feature type="compositionally biased region" description="Low complexity" evidence="1">
    <location>
        <begin position="95"/>
        <end position="119"/>
    </location>
</feature>
<name>A0A921U227_SORBI</name>
<dbReference type="AlphaFoldDB" id="A0A921U227"/>
<feature type="region of interest" description="Disordered" evidence="1">
    <location>
        <begin position="91"/>
        <end position="162"/>
    </location>
</feature>
<evidence type="ECO:0000313" key="3">
    <source>
        <dbReference type="Proteomes" id="UP000807115"/>
    </source>
</evidence>